<dbReference type="KEGG" id="ebt:EBL_c04580"/>
<dbReference type="NCBIfam" id="NF007915">
    <property type="entry name" value="PRK10629.1"/>
    <property type="match status" value="1"/>
</dbReference>
<dbReference type="InterPro" id="IPR026574">
    <property type="entry name" value="Modulator_MzrA"/>
</dbReference>
<dbReference type="HAMAP" id="MF_00904">
    <property type="entry name" value="Modulator_MzrA"/>
    <property type="match status" value="1"/>
</dbReference>
<evidence type="ECO:0000256" key="2">
    <source>
        <dbReference type="ARBA" id="ARBA00022519"/>
    </source>
</evidence>
<comment type="subcellular location">
    <subcellularLocation>
        <location evidence="6">Cell inner membrane</location>
        <topology evidence="6">Single-pass membrane protein</topology>
    </subcellularLocation>
</comment>
<reference evidence="8 9" key="1">
    <citation type="journal article" date="2012" name="J. Bacteriol.">
        <title>Complete genome sequence of the B12-producing Shimwellia blattae strain DSM 4481, isolated from a cockroach.</title>
        <authorList>
            <person name="Brzuszkiewicz E."/>
            <person name="Waschkowitz T."/>
            <person name="Wiezer A."/>
            <person name="Daniel R."/>
        </authorList>
    </citation>
    <scope>NUCLEOTIDE SEQUENCE [LARGE SCALE GENOMIC DNA]</scope>
    <source>
        <strain evidence="9">ATCC 29907 / DSM 4481 / JCM 1650 / NBRC 105725 / CDC 9005-74</strain>
    </source>
</reference>
<evidence type="ECO:0000256" key="4">
    <source>
        <dbReference type="ARBA" id="ARBA00022989"/>
    </source>
</evidence>
<dbReference type="STRING" id="630626.EBL_c04580"/>
<comment type="subunit">
    <text evidence="6">Interacts with EnvZ.</text>
</comment>
<feature type="domain" description="SecD export protein N-terminal TM" evidence="7">
    <location>
        <begin position="9"/>
        <end position="101"/>
    </location>
</feature>
<evidence type="ECO:0000259" key="7">
    <source>
        <dbReference type="Pfam" id="PF13721"/>
    </source>
</evidence>
<organism evidence="8 9">
    <name type="scientific">Shimwellia blattae (strain ATCC 29907 / DSM 4481 / JCM 1650 / NBRC 105725 / CDC 9005-74)</name>
    <name type="common">Escherichia blattae</name>
    <dbReference type="NCBI Taxonomy" id="630626"/>
    <lineage>
        <taxon>Bacteria</taxon>
        <taxon>Pseudomonadati</taxon>
        <taxon>Pseudomonadota</taxon>
        <taxon>Gammaproteobacteria</taxon>
        <taxon>Enterobacterales</taxon>
        <taxon>Enterobacteriaceae</taxon>
        <taxon>Shimwellia</taxon>
    </lineage>
</organism>
<dbReference type="Pfam" id="PF13721">
    <property type="entry name" value="SecD-TM1"/>
    <property type="match status" value="1"/>
</dbReference>
<keyword evidence="9" id="KW-1185">Reference proteome</keyword>
<dbReference type="GO" id="GO:0005886">
    <property type="term" value="C:plasma membrane"/>
    <property type="evidence" value="ECO:0007669"/>
    <property type="project" value="UniProtKB-SubCell"/>
</dbReference>
<evidence type="ECO:0000256" key="3">
    <source>
        <dbReference type="ARBA" id="ARBA00022692"/>
    </source>
</evidence>
<gene>
    <name evidence="6" type="primary">mzrA</name>
    <name evidence="8" type="ordered locus">EBL_c04580</name>
</gene>
<dbReference type="RefSeq" id="WP_002441898.1">
    <property type="nucleotide sequence ID" value="NC_017910.1"/>
</dbReference>
<comment type="similarity">
    <text evidence="6">Belongs to the MzrA family.</text>
</comment>
<keyword evidence="2 6" id="KW-0997">Cell inner membrane</keyword>
<keyword evidence="3 6" id="KW-0812">Transmembrane</keyword>
<dbReference type="HOGENOM" id="CLU_153761_0_0_6"/>
<evidence type="ECO:0000313" key="8">
    <source>
        <dbReference type="EMBL" id="AFJ45584.1"/>
    </source>
</evidence>
<comment type="function">
    <text evidence="6">Modulates the activity of the EnvZ/OmpR two-component regulatory system, probably by directly modulating EnvZ enzymatic activity and increasing stability of phosphorylated OmpR.</text>
</comment>
<dbReference type="EMBL" id="CP001560">
    <property type="protein sequence ID" value="AFJ45584.1"/>
    <property type="molecule type" value="Genomic_DNA"/>
</dbReference>
<keyword evidence="5 6" id="KW-0472">Membrane</keyword>
<protein>
    <recommendedName>
        <fullName evidence="6">Modulator protein MzrA</fullName>
    </recommendedName>
</protein>
<evidence type="ECO:0000256" key="5">
    <source>
        <dbReference type="ARBA" id="ARBA00023136"/>
    </source>
</evidence>
<evidence type="ECO:0000313" key="9">
    <source>
        <dbReference type="Proteomes" id="UP000001955"/>
    </source>
</evidence>
<accession>K6UT44</accession>
<dbReference type="AlphaFoldDB" id="I2B4Y0"/>
<keyword evidence="4 6" id="KW-1133">Transmembrane helix</keyword>
<dbReference type="eggNOG" id="ENOG50333DY">
    <property type="taxonomic scope" value="Bacteria"/>
</dbReference>
<name>I2B4Y0_SHIBC</name>
<dbReference type="OrthoDB" id="6414235at2"/>
<dbReference type="GO" id="GO:0019901">
    <property type="term" value="F:protein kinase binding"/>
    <property type="evidence" value="ECO:0007669"/>
    <property type="project" value="UniProtKB-UniRule"/>
</dbReference>
<keyword evidence="1 6" id="KW-1003">Cell membrane</keyword>
<dbReference type="InterPro" id="IPR027398">
    <property type="entry name" value="SecD-TM"/>
</dbReference>
<sequence length="123" mass="13849">MSNRFLLRHLTWLFLCLAIAVAMWSVLQHKEATLEIRATQSGVATPDGFFVWHHLNANGIAFKSITPHKDALLIKFDSAQQSNEARAVLLRSLPQGYVIAQDDNANFADRLLSRLKPESRHLG</sequence>
<evidence type="ECO:0000256" key="1">
    <source>
        <dbReference type="ARBA" id="ARBA00022475"/>
    </source>
</evidence>
<proteinExistence type="inferred from homology"/>
<dbReference type="Gene3D" id="3.30.70.260">
    <property type="match status" value="1"/>
</dbReference>
<accession>I2B4Y0</accession>
<evidence type="ECO:0000256" key="6">
    <source>
        <dbReference type="HAMAP-Rule" id="MF_00904"/>
    </source>
</evidence>
<dbReference type="Proteomes" id="UP000001955">
    <property type="component" value="Chromosome"/>
</dbReference>